<dbReference type="RefSeq" id="XP_040687957.1">
    <property type="nucleotide sequence ID" value="XM_040831117.1"/>
</dbReference>
<dbReference type="STRING" id="1073089.A0A1L9RH68"/>
<dbReference type="Gene3D" id="3.30.460.10">
    <property type="entry name" value="Beta Polymerase, domain 2"/>
    <property type="match status" value="1"/>
</dbReference>
<dbReference type="InterPro" id="IPR045862">
    <property type="entry name" value="Trf4-like"/>
</dbReference>
<dbReference type="AlphaFoldDB" id="A0A1L9RH68"/>
<dbReference type="Proteomes" id="UP000184383">
    <property type="component" value="Unassembled WGS sequence"/>
</dbReference>
<dbReference type="GO" id="GO:0005730">
    <property type="term" value="C:nucleolus"/>
    <property type="evidence" value="ECO:0007669"/>
    <property type="project" value="TreeGrafter"/>
</dbReference>
<evidence type="ECO:0008006" key="4">
    <source>
        <dbReference type="Google" id="ProtNLM"/>
    </source>
</evidence>
<dbReference type="GO" id="GO:1990817">
    <property type="term" value="F:poly(A) RNA polymerase activity"/>
    <property type="evidence" value="ECO:0007669"/>
    <property type="project" value="InterPro"/>
</dbReference>
<name>A0A1L9RH68_ASPWE</name>
<dbReference type="InterPro" id="IPR043519">
    <property type="entry name" value="NT_sf"/>
</dbReference>
<sequence>MRLFRSHLPSSLRPRISLRIKPSNRGFHESLGYSQPPEIFTNSLQKTLEAHRTSNRANLVRKVINTSEPKGIFRPVIPPENLAGYEPSKETPSEFVSPPSGSVSPPKRTRHSAEKSPSEETASVAFDNQIQWNVDSREDRLEQRPWLYHLGSENLGLSDGPSRLDAEIQALGTYLTPTTREKATVTQLITSIQNLLGSVITHPPQVIGSWRTGFASSHSGVDFILLVEDFGRSVDSIRKPSATRPKALATYHNRLREVERALKQSPQFDGQVHFSGKRNPVVTALHCSTGLKLQFYCGQGLPASIEYLKDYQAEYPAIRPLYMVTRLLLETRGLFGAHTPGIRPDALLMLLAAFCKMNHGRFQRSDSLGDQLLAFLRTYGTAVDLRTTGVAIDPPGFFNAETIREEIRMFDSHDSLPAHLRGQRSLVSLKRTAAAKRNFPAAGQLCIQDPANYMNDLGRACFQTMELQSVFADAHERLRASLHAWEESSGHGSRDSILSHILQVNFDDFEKMRTRIACLDK</sequence>
<dbReference type="PANTHER" id="PTHR23092">
    <property type="entry name" value="POLY(A) RNA POLYMERASE"/>
    <property type="match status" value="1"/>
</dbReference>
<protein>
    <recommendedName>
        <fullName evidence="4">Polynucleotide adenylyltransferase</fullName>
    </recommendedName>
</protein>
<evidence type="ECO:0000313" key="3">
    <source>
        <dbReference type="Proteomes" id="UP000184383"/>
    </source>
</evidence>
<organism evidence="2 3">
    <name type="scientific">Aspergillus wentii DTO 134E9</name>
    <dbReference type="NCBI Taxonomy" id="1073089"/>
    <lineage>
        <taxon>Eukaryota</taxon>
        <taxon>Fungi</taxon>
        <taxon>Dikarya</taxon>
        <taxon>Ascomycota</taxon>
        <taxon>Pezizomycotina</taxon>
        <taxon>Eurotiomycetes</taxon>
        <taxon>Eurotiomycetidae</taxon>
        <taxon>Eurotiales</taxon>
        <taxon>Aspergillaceae</taxon>
        <taxon>Aspergillus</taxon>
        <taxon>Aspergillus subgen. Cremei</taxon>
    </lineage>
</organism>
<dbReference type="GO" id="GO:0003729">
    <property type="term" value="F:mRNA binding"/>
    <property type="evidence" value="ECO:0007669"/>
    <property type="project" value="TreeGrafter"/>
</dbReference>
<dbReference type="GO" id="GO:0031499">
    <property type="term" value="C:TRAMP complex"/>
    <property type="evidence" value="ECO:0007669"/>
    <property type="project" value="TreeGrafter"/>
</dbReference>
<dbReference type="SUPFAM" id="SSF81631">
    <property type="entry name" value="PAP/OAS1 substrate-binding domain"/>
    <property type="match status" value="1"/>
</dbReference>
<dbReference type="PANTHER" id="PTHR23092:SF50">
    <property type="entry name" value="MTF2-LIKE C-TERMINAL DOMAIN-CONTAINING PROTEIN"/>
    <property type="match status" value="1"/>
</dbReference>
<dbReference type="OrthoDB" id="273917at2759"/>
<gene>
    <name evidence="2" type="ORF">ASPWEDRAFT_173703</name>
</gene>
<dbReference type="GeneID" id="63746965"/>
<dbReference type="Gene3D" id="1.10.1410.10">
    <property type="match status" value="1"/>
</dbReference>
<dbReference type="EMBL" id="KV878213">
    <property type="protein sequence ID" value="OJJ34281.1"/>
    <property type="molecule type" value="Genomic_DNA"/>
</dbReference>
<evidence type="ECO:0000313" key="2">
    <source>
        <dbReference type="EMBL" id="OJJ34281.1"/>
    </source>
</evidence>
<dbReference type="GO" id="GO:0043634">
    <property type="term" value="P:polyadenylation-dependent ncRNA catabolic process"/>
    <property type="evidence" value="ECO:0007669"/>
    <property type="project" value="TreeGrafter"/>
</dbReference>
<evidence type="ECO:0000256" key="1">
    <source>
        <dbReference type="SAM" id="MobiDB-lite"/>
    </source>
</evidence>
<feature type="region of interest" description="Disordered" evidence="1">
    <location>
        <begin position="72"/>
        <end position="123"/>
    </location>
</feature>
<accession>A0A1L9RH68</accession>
<keyword evidence="3" id="KW-1185">Reference proteome</keyword>
<dbReference type="GO" id="GO:0031123">
    <property type="term" value="P:RNA 3'-end processing"/>
    <property type="evidence" value="ECO:0007669"/>
    <property type="project" value="TreeGrafter"/>
</dbReference>
<feature type="compositionally biased region" description="Low complexity" evidence="1">
    <location>
        <begin position="93"/>
        <end position="106"/>
    </location>
</feature>
<proteinExistence type="predicted"/>
<dbReference type="VEuPathDB" id="FungiDB:ASPWEDRAFT_173703"/>
<reference evidence="3" key="1">
    <citation type="journal article" date="2017" name="Genome Biol.">
        <title>Comparative genomics reveals high biological diversity and specific adaptations in the industrially and medically important fungal genus Aspergillus.</title>
        <authorList>
            <person name="de Vries R.P."/>
            <person name="Riley R."/>
            <person name="Wiebenga A."/>
            <person name="Aguilar-Osorio G."/>
            <person name="Amillis S."/>
            <person name="Uchima C.A."/>
            <person name="Anderluh G."/>
            <person name="Asadollahi M."/>
            <person name="Askin M."/>
            <person name="Barry K."/>
            <person name="Battaglia E."/>
            <person name="Bayram O."/>
            <person name="Benocci T."/>
            <person name="Braus-Stromeyer S.A."/>
            <person name="Caldana C."/>
            <person name="Canovas D."/>
            <person name="Cerqueira G.C."/>
            <person name="Chen F."/>
            <person name="Chen W."/>
            <person name="Choi C."/>
            <person name="Clum A."/>
            <person name="Dos Santos R.A."/>
            <person name="Damasio A.R."/>
            <person name="Diallinas G."/>
            <person name="Emri T."/>
            <person name="Fekete E."/>
            <person name="Flipphi M."/>
            <person name="Freyberg S."/>
            <person name="Gallo A."/>
            <person name="Gournas C."/>
            <person name="Habgood R."/>
            <person name="Hainaut M."/>
            <person name="Harispe M.L."/>
            <person name="Henrissat B."/>
            <person name="Hilden K.S."/>
            <person name="Hope R."/>
            <person name="Hossain A."/>
            <person name="Karabika E."/>
            <person name="Karaffa L."/>
            <person name="Karanyi Z."/>
            <person name="Krasevec N."/>
            <person name="Kuo A."/>
            <person name="Kusch H."/>
            <person name="LaButti K."/>
            <person name="Lagendijk E.L."/>
            <person name="Lapidus A."/>
            <person name="Levasseur A."/>
            <person name="Lindquist E."/>
            <person name="Lipzen A."/>
            <person name="Logrieco A.F."/>
            <person name="MacCabe A."/>
            <person name="Maekelae M.R."/>
            <person name="Malavazi I."/>
            <person name="Melin P."/>
            <person name="Meyer V."/>
            <person name="Mielnichuk N."/>
            <person name="Miskei M."/>
            <person name="Molnar A.P."/>
            <person name="Mule G."/>
            <person name="Ngan C.Y."/>
            <person name="Orejas M."/>
            <person name="Orosz E."/>
            <person name="Ouedraogo J.P."/>
            <person name="Overkamp K.M."/>
            <person name="Park H.-S."/>
            <person name="Perrone G."/>
            <person name="Piumi F."/>
            <person name="Punt P.J."/>
            <person name="Ram A.F."/>
            <person name="Ramon A."/>
            <person name="Rauscher S."/>
            <person name="Record E."/>
            <person name="Riano-Pachon D.M."/>
            <person name="Robert V."/>
            <person name="Roehrig J."/>
            <person name="Ruller R."/>
            <person name="Salamov A."/>
            <person name="Salih N.S."/>
            <person name="Samson R.A."/>
            <person name="Sandor E."/>
            <person name="Sanguinetti M."/>
            <person name="Schuetze T."/>
            <person name="Sepcic K."/>
            <person name="Shelest E."/>
            <person name="Sherlock G."/>
            <person name="Sophianopoulou V."/>
            <person name="Squina F.M."/>
            <person name="Sun H."/>
            <person name="Susca A."/>
            <person name="Todd R.B."/>
            <person name="Tsang A."/>
            <person name="Unkles S.E."/>
            <person name="van de Wiele N."/>
            <person name="van Rossen-Uffink D."/>
            <person name="Oliveira J.V."/>
            <person name="Vesth T.C."/>
            <person name="Visser J."/>
            <person name="Yu J.-H."/>
            <person name="Zhou M."/>
            <person name="Andersen M.R."/>
            <person name="Archer D.B."/>
            <person name="Baker S.E."/>
            <person name="Benoit I."/>
            <person name="Brakhage A.A."/>
            <person name="Braus G.H."/>
            <person name="Fischer R."/>
            <person name="Frisvad J.C."/>
            <person name="Goldman G.H."/>
            <person name="Houbraken J."/>
            <person name="Oakley B."/>
            <person name="Pocsi I."/>
            <person name="Scazzocchio C."/>
            <person name="Seiboth B."/>
            <person name="vanKuyk P.A."/>
            <person name="Wortman J."/>
            <person name="Dyer P.S."/>
            <person name="Grigoriev I.V."/>
        </authorList>
    </citation>
    <scope>NUCLEOTIDE SEQUENCE [LARGE SCALE GENOMIC DNA]</scope>
    <source>
        <strain evidence="3">DTO 134E9</strain>
    </source>
</reference>